<dbReference type="Pfam" id="PF13396">
    <property type="entry name" value="PLDc_N"/>
    <property type="match status" value="1"/>
</dbReference>
<protein>
    <recommendedName>
        <fullName evidence="7">Cardiolipin synthase N-terminal domain-containing protein</fullName>
    </recommendedName>
</protein>
<organism evidence="8 9">
    <name type="scientific">Microbacterium ginsengiterrae</name>
    <dbReference type="NCBI Taxonomy" id="546115"/>
    <lineage>
        <taxon>Bacteria</taxon>
        <taxon>Bacillati</taxon>
        <taxon>Actinomycetota</taxon>
        <taxon>Actinomycetes</taxon>
        <taxon>Micrococcales</taxon>
        <taxon>Microbacteriaceae</taxon>
        <taxon>Microbacterium</taxon>
    </lineage>
</organism>
<dbReference type="GO" id="GO:0005886">
    <property type="term" value="C:plasma membrane"/>
    <property type="evidence" value="ECO:0007669"/>
    <property type="project" value="UniProtKB-SubCell"/>
</dbReference>
<proteinExistence type="predicted"/>
<dbReference type="Proteomes" id="UP000517712">
    <property type="component" value="Unassembled WGS sequence"/>
</dbReference>
<keyword evidence="5 6" id="KW-0472">Membrane</keyword>
<evidence type="ECO:0000256" key="6">
    <source>
        <dbReference type="SAM" id="Phobius"/>
    </source>
</evidence>
<evidence type="ECO:0000256" key="4">
    <source>
        <dbReference type="ARBA" id="ARBA00022989"/>
    </source>
</evidence>
<evidence type="ECO:0000256" key="5">
    <source>
        <dbReference type="ARBA" id="ARBA00023136"/>
    </source>
</evidence>
<evidence type="ECO:0000259" key="7">
    <source>
        <dbReference type="Pfam" id="PF13396"/>
    </source>
</evidence>
<keyword evidence="9" id="KW-1185">Reference proteome</keyword>
<evidence type="ECO:0000256" key="1">
    <source>
        <dbReference type="ARBA" id="ARBA00004651"/>
    </source>
</evidence>
<dbReference type="EMBL" id="JACHMU010000001">
    <property type="protein sequence ID" value="MBB5743307.1"/>
    <property type="molecule type" value="Genomic_DNA"/>
</dbReference>
<dbReference type="RefSeq" id="WP_184283123.1">
    <property type="nucleotide sequence ID" value="NZ_BAAAPG010000001.1"/>
</dbReference>
<reference evidence="8 9" key="1">
    <citation type="submission" date="2020-08" db="EMBL/GenBank/DDBJ databases">
        <title>Sequencing the genomes of 1000 actinobacteria strains.</title>
        <authorList>
            <person name="Klenk H.-P."/>
        </authorList>
    </citation>
    <scope>NUCLEOTIDE SEQUENCE [LARGE SCALE GENOMIC DNA]</scope>
    <source>
        <strain evidence="8 9">DSM 24823</strain>
    </source>
</reference>
<keyword evidence="2" id="KW-1003">Cell membrane</keyword>
<accession>A0A7W9FBL0</accession>
<sequence length="132" mass="14687">MSYWTAIWDVIWWFLTIFIFVAYLIALFSIIADLFRDHKLSGWAKALWFVFLIFLPFLTAIVYLIARGGGMAERANKQAVAAQAATEDYIRSVSGSAQGPAAEIAHAKQLLDAGAITSEEFDKLKQAALNRA</sequence>
<evidence type="ECO:0000256" key="3">
    <source>
        <dbReference type="ARBA" id="ARBA00022692"/>
    </source>
</evidence>
<comment type="subcellular location">
    <subcellularLocation>
        <location evidence="1">Cell membrane</location>
        <topology evidence="1">Multi-pass membrane protein</topology>
    </subcellularLocation>
</comment>
<feature type="transmembrane region" description="Helical" evidence="6">
    <location>
        <begin position="12"/>
        <end position="35"/>
    </location>
</feature>
<feature type="transmembrane region" description="Helical" evidence="6">
    <location>
        <begin position="47"/>
        <end position="66"/>
    </location>
</feature>
<keyword evidence="3 6" id="KW-0812">Transmembrane</keyword>
<evidence type="ECO:0000313" key="8">
    <source>
        <dbReference type="EMBL" id="MBB5743307.1"/>
    </source>
</evidence>
<comment type="caution">
    <text evidence="8">The sequence shown here is derived from an EMBL/GenBank/DDBJ whole genome shotgun (WGS) entry which is preliminary data.</text>
</comment>
<gene>
    <name evidence="8" type="ORF">HD600_001804</name>
</gene>
<feature type="domain" description="Cardiolipin synthase N-terminal" evidence="7">
    <location>
        <begin position="22"/>
        <end position="67"/>
    </location>
</feature>
<evidence type="ECO:0000313" key="9">
    <source>
        <dbReference type="Proteomes" id="UP000517712"/>
    </source>
</evidence>
<evidence type="ECO:0000256" key="2">
    <source>
        <dbReference type="ARBA" id="ARBA00022475"/>
    </source>
</evidence>
<dbReference type="AlphaFoldDB" id="A0A7W9FBL0"/>
<dbReference type="InterPro" id="IPR027379">
    <property type="entry name" value="CLS_N"/>
</dbReference>
<name>A0A7W9FBL0_9MICO</name>
<keyword evidence="4 6" id="KW-1133">Transmembrane helix</keyword>